<proteinExistence type="predicted"/>
<name>A0AAD6L2A4_9ROSI</name>
<evidence type="ECO:0000313" key="3">
    <source>
        <dbReference type="Proteomes" id="UP001162972"/>
    </source>
</evidence>
<feature type="region of interest" description="Disordered" evidence="1">
    <location>
        <begin position="1"/>
        <end position="26"/>
    </location>
</feature>
<sequence>MPIVKQSSDESSRPMTNEEASQPMDCELQGSSYLNESFDEQRVDPMRMEIDAGEWTIVKKRNGKSRVVSDNAVVVTSLGDLVCLVGIDVDPLYGVTMRSGNWRTSVLPRSKGLKALTPVNLC</sequence>
<comment type="caution">
    <text evidence="2">The sequence shown here is derived from an EMBL/GenBank/DDBJ whole genome shotgun (WGS) entry which is preliminary data.</text>
</comment>
<keyword evidence="3" id="KW-1185">Reference proteome</keyword>
<dbReference type="AlphaFoldDB" id="A0AAD6L2A4"/>
<gene>
    <name evidence="2" type="ORF">OIU84_017546</name>
</gene>
<evidence type="ECO:0000313" key="2">
    <source>
        <dbReference type="EMBL" id="KAJ6433863.1"/>
    </source>
</evidence>
<accession>A0AAD6L2A4</accession>
<organism evidence="2 3">
    <name type="scientific">Salix udensis</name>
    <dbReference type="NCBI Taxonomy" id="889485"/>
    <lineage>
        <taxon>Eukaryota</taxon>
        <taxon>Viridiplantae</taxon>
        <taxon>Streptophyta</taxon>
        <taxon>Embryophyta</taxon>
        <taxon>Tracheophyta</taxon>
        <taxon>Spermatophyta</taxon>
        <taxon>Magnoliopsida</taxon>
        <taxon>eudicotyledons</taxon>
        <taxon>Gunneridae</taxon>
        <taxon>Pentapetalae</taxon>
        <taxon>rosids</taxon>
        <taxon>fabids</taxon>
        <taxon>Malpighiales</taxon>
        <taxon>Salicaceae</taxon>
        <taxon>Saliceae</taxon>
        <taxon>Salix</taxon>
    </lineage>
</organism>
<evidence type="ECO:0000256" key="1">
    <source>
        <dbReference type="SAM" id="MobiDB-lite"/>
    </source>
</evidence>
<reference evidence="2 3" key="1">
    <citation type="journal article" date="2023" name="Int. J. Mol. Sci.">
        <title>De Novo Assembly and Annotation of 11 Diverse Shrub Willow (Salix) Genomes Reveals Novel Gene Organization in Sex-Linked Regions.</title>
        <authorList>
            <person name="Hyden B."/>
            <person name="Feng K."/>
            <person name="Yates T.B."/>
            <person name="Jawdy S."/>
            <person name="Cereghino C."/>
            <person name="Smart L.B."/>
            <person name="Muchero W."/>
        </authorList>
    </citation>
    <scope>NUCLEOTIDE SEQUENCE [LARGE SCALE GENOMIC DNA]</scope>
    <source>
        <tissue evidence="2">Shoot tip</tissue>
    </source>
</reference>
<dbReference type="Proteomes" id="UP001162972">
    <property type="component" value="Chromosome 13"/>
</dbReference>
<protein>
    <submittedName>
        <fullName evidence="2">Uncharacterized protein</fullName>
    </submittedName>
</protein>
<dbReference type="EMBL" id="JAPFFJ010000002">
    <property type="protein sequence ID" value="KAJ6433863.1"/>
    <property type="molecule type" value="Genomic_DNA"/>
</dbReference>